<name>A0ABY1ZND9_9GAMM</name>
<dbReference type="RefSeq" id="WP_131479405.1">
    <property type="nucleotide sequence ID" value="NZ_SJDL01000005.1"/>
</dbReference>
<dbReference type="InterPro" id="IPR013969">
    <property type="entry name" value="Oligosacch_biosynth_Alg14"/>
</dbReference>
<dbReference type="Pfam" id="PF08660">
    <property type="entry name" value="Alg14"/>
    <property type="match status" value="1"/>
</dbReference>
<evidence type="ECO:0000313" key="2">
    <source>
        <dbReference type="Proteomes" id="UP000313645"/>
    </source>
</evidence>
<dbReference type="EMBL" id="SJDL01000005">
    <property type="protein sequence ID" value="TBW58082.1"/>
    <property type="molecule type" value="Genomic_DNA"/>
</dbReference>
<dbReference type="Gene3D" id="3.40.50.2000">
    <property type="entry name" value="Glycogen Phosphorylase B"/>
    <property type="match status" value="1"/>
</dbReference>
<evidence type="ECO:0008006" key="3">
    <source>
        <dbReference type="Google" id="ProtNLM"/>
    </source>
</evidence>
<comment type="caution">
    <text evidence="1">The sequence shown here is derived from an EMBL/GenBank/DDBJ whole genome shotgun (WGS) entry which is preliminary data.</text>
</comment>
<sequence>MTTAETARPTTRPKAQHLMLAASFGGHWKQLMVLDDLLDHDGRRLSFVSTSRETPPEAIGADYYRIPDCNAGERLNALRCLGSSLGLMLRLRPDLLITTGALPGLLLAVAAKLTGTRVIWVDSVANAECLSTSGRMAARFVDMCCTQWEHLADEDNARGPVYLGSVL</sequence>
<dbReference type="SUPFAM" id="SSF53756">
    <property type="entry name" value="UDP-Glycosyltransferase/glycogen phosphorylase"/>
    <property type="match status" value="1"/>
</dbReference>
<protein>
    <recommendedName>
        <fullName evidence="3">UDP-N-acetylglucosamine--LPS N-acetylglucosamine transferase</fullName>
    </recommendedName>
</protein>
<accession>A0ABY1ZND9</accession>
<keyword evidence="2" id="KW-1185">Reference proteome</keyword>
<dbReference type="Proteomes" id="UP000313645">
    <property type="component" value="Unassembled WGS sequence"/>
</dbReference>
<evidence type="ECO:0000313" key="1">
    <source>
        <dbReference type="EMBL" id="TBW58082.1"/>
    </source>
</evidence>
<proteinExistence type="predicted"/>
<organism evidence="1 2">
    <name type="scientific">Marinobacter halodurans</name>
    <dbReference type="NCBI Taxonomy" id="2528979"/>
    <lineage>
        <taxon>Bacteria</taxon>
        <taxon>Pseudomonadati</taxon>
        <taxon>Pseudomonadota</taxon>
        <taxon>Gammaproteobacteria</taxon>
        <taxon>Pseudomonadales</taxon>
        <taxon>Marinobacteraceae</taxon>
        <taxon>Marinobacter</taxon>
    </lineage>
</organism>
<reference evidence="1 2" key="1">
    <citation type="submission" date="2019-02" db="EMBL/GenBank/DDBJ databases">
        <title>Marinobacter halodurans sp. nov., a marine bacterium isolated from sea tidal flat.</title>
        <authorList>
            <person name="Yoo Y."/>
            <person name="Lee D.W."/>
            <person name="Kim B.S."/>
            <person name="Kim J.-J."/>
        </authorList>
    </citation>
    <scope>NUCLEOTIDE SEQUENCE [LARGE SCALE GENOMIC DNA]</scope>
    <source>
        <strain evidence="1 2">YJ-S3-2</strain>
    </source>
</reference>
<gene>
    <name evidence="1" type="ORF">EZI54_04295</name>
</gene>